<evidence type="ECO:0000313" key="15">
    <source>
        <dbReference type="Proteomes" id="UP000628448"/>
    </source>
</evidence>
<keyword evidence="8" id="KW-0915">Sodium</keyword>
<evidence type="ECO:0000256" key="3">
    <source>
        <dbReference type="ARBA" id="ARBA00022448"/>
    </source>
</evidence>
<comment type="similarity">
    <text evidence="2">Belongs to the monovalent cation:proton antiporter 1 (CPA1) transporter (TC 2.A.36) family.</text>
</comment>
<dbReference type="PANTHER" id="PTHR10110">
    <property type="entry name" value="SODIUM/HYDROGEN EXCHANGER"/>
    <property type="match status" value="1"/>
</dbReference>
<evidence type="ECO:0000256" key="10">
    <source>
        <dbReference type="ARBA" id="ARBA00023136"/>
    </source>
</evidence>
<evidence type="ECO:0000256" key="12">
    <source>
        <dbReference type="SAM" id="Phobius"/>
    </source>
</evidence>
<dbReference type="GO" id="GO:0098719">
    <property type="term" value="P:sodium ion import across plasma membrane"/>
    <property type="evidence" value="ECO:0007669"/>
    <property type="project" value="TreeGrafter"/>
</dbReference>
<evidence type="ECO:0000256" key="4">
    <source>
        <dbReference type="ARBA" id="ARBA00022449"/>
    </source>
</evidence>
<comment type="caution">
    <text evidence="14">The sequence shown here is derived from an EMBL/GenBank/DDBJ whole genome shotgun (WGS) entry which is preliminary data.</text>
</comment>
<feature type="transmembrane region" description="Helical" evidence="12">
    <location>
        <begin position="99"/>
        <end position="122"/>
    </location>
</feature>
<proteinExistence type="inferred from homology"/>
<name>A0A931E591_9BACT</name>
<dbReference type="PANTHER" id="PTHR10110:SF195">
    <property type="entry name" value="NA(+)_H(+) ANTIPORTER NHAS2"/>
    <property type="match status" value="1"/>
</dbReference>
<dbReference type="InterPro" id="IPR018422">
    <property type="entry name" value="Cation/H_exchanger_CPA1"/>
</dbReference>
<feature type="transmembrane region" description="Helical" evidence="12">
    <location>
        <begin position="317"/>
        <end position="342"/>
    </location>
</feature>
<keyword evidence="10 12" id="KW-0472">Membrane</keyword>
<keyword evidence="6 12" id="KW-0812">Transmembrane</keyword>
<dbReference type="GO" id="GO:0051453">
    <property type="term" value="P:regulation of intracellular pH"/>
    <property type="evidence" value="ECO:0007669"/>
    <property type="project" value="TreeGrafter"/>
</dbReference>
<keyword evidence="4" id="KW-0050">Antiport</keyword>
<evidence type="ECO:0000256" key="5">
    <source>
        <dbReference type="ARBA" id="ARBA00022475"/>
    </source>
</evidence>
<evidence type="ECO:0000256" key="2">
    <source>
        <dbReference type="ARBA" id="ARBA00007367"/>
    </source>
</evidence>
<dbReference type="GO" id="GO:0015385">
    <property type="term" value="F:sodium:proton antiporter activity"/>
    <property type="evidence" value="ECO:0007669"/>
    <property type="project" value="InterPro"/>
</dbReference>
<dbReference type="GO" id="GO:0005886">
    <property type="term" value="C:plasma membrane"/>
    <property type="evidence" value="ECO:0007669"/>
    <property type="project" value="UniProtKB-SubCell"/>
</dbReference>
<keyword evidence="3" id="KW-0813">Transport</keyword>
<feature type="transmembrane region" description="Helical" evidence="12">
    <location>
        <begin position="382"/>
        <end position="402"/>
    </location>
</feature>
<comment type="subcellular location">
    <subcellularLocation>
        <location evidence="1">Cell membrane</location>
        <topology evidence="1">Multi-pass membrane protein</topology>
    </subcellularLocation>
</comment>
<reference evidence="14" key="1">
    <citation type="submission" date="2020-11" db="EMBL/GenBank/DDBJ databases">
        <title>Bacterial whole genome sequence for Panacibacter sp. DH6.</title>
        <authorList>
            <person name="Le V."/>
            <person name="Ko S."/>
            <person name="Ahn C.-Y."/>
            <person name="Oh H.-M."/>
        </authorList>
    </citation>
    <scope>NUCLEOTIDE SEQUENCE</scope>
    <source>
        <strain evidence="14">DH6</strain>
    </source>
</reference>
<feature type="transmembrane region" description="Helical" evidence="12">
    <location>
        <begin position="31"/>
        <end position="50"/>
    </location>
</feature>
<feature type="transmembrane region" description="Helical" evidence="12">
    <location>
        <begin position="238"/>
        <end position="271"/>
    </location>
</feature>
<evidence type="ECO:0000256" key="11">
    <source>
        <dbReference type="ARBA" id="ARBA00023201"/>
    </source>
</evidence>
<sequence>MNLFNVIAVFIVIATVFAYINRRFLKLPNNIGVMIIAIVVSILLLLTSRLFPTISADSVKLISSVDFTDVIIGVVLNFLLFAGTIQIKIKDLRAQQLPVVLFSTIGVVISTFIVGGMLFGVMQLLKSPVSIEQCLLFGALISPTDPVSVLGVIKDTGVPKSLETKIAGESIFNDGVALVIFVTILHAIHNPGEGVSLKEVSHIFLREAVGALVLGVALGFVSSGALRTIDDYKVEVMITIAVVMGGYILAKSLSVSAPLTMVSAGIFIGNYGKKYAMSDVSKEYIDKFWELIDEILNIILFVLIGLELLLIKNFDNYWLIGIITIPVVLFARFISILLPSLIVRLQQKMTMKTIVFLTWGGLRGGVSVALALSLGAGMHKNLFIFITYCVVVFSIIVQGLTIEKIVNKKFKRQAIENADKSL</sequence>
<feature type="transmembrane region" description="Helical" evidence="12">
    <location>
        <begin position="291"/>
        <end position="311"/>
    </location>
</feature>
<evidence type="ECO:0000259" key="13">
    <source>
        <dbReference type="Pfam" id="PF00999"/>
    </source>
</evidence>
<feature type="transmembrane region" description="Helical" evidence="12">
    <location>
        <begin position="171"/>
        <end position="188"/>
    </location>
</feature>
<evidence type="ECO:0000256" key="9">
    <source>
        <dbReference type="ARBA" id="ARBA00023065"/>
    </source>
</evidence>
<protein>
    <submittedName>
        <fullName evidence="14">Sodium:proton antiporter</fullName>
    </submittedName>
</protein>
<feature type="transmembrane region" description="Helical" evidence="12">
    <location>
        <begin position="70"/>
        <end position="87"/>
    </location>
</feature>
<dbReference type="EMBL" id="JADWYR010000002">
    <property type="protein sequence ID" value="MBG9377298.1"/>
    <property type="molecule type" value="Genomic_DNA"/>
</dbReference>
<accession>A0A931E591</accession>
<evidence type="ECO:0000256" key="7">
    <source>
        <dbReference type="ARBA" id="ARBA00022989"/>
    </source>
</evidence>
<keyword evidence="15" id="KW-1185">Reference proteome</keyword>
<evidence type="ECO:0000256" key="1">
    <source>
        <dbReference type="ARBA" id="ARBA00004651"/>
    </source>
</evidence>
<feature type="domain" description="Cation/H+ exchanger transmembrane" evidence="13">
    <location>
        <begin position="12"/>
        <end position="407"/>
    </location>
</feature>
<dbReference type="AlphaFoldDB" id="A0A931E591"/>
<evidence type="ECO:0000256" key="6">
    <source>
        <dbReference type="ARBA" id="ARBA00022692"/>
    </source>
</evidence>
<keyword evidence="7 12" id="KW-1133">Transmembrane helix</keyword>
<evidence type="ECO:0000256" key="8">
    <source>
        <dbReference type="ARBA" id="ARBA00023053"/>
    </source>
</evidence>
<feature type="transmembrane region" description="Helical" evidence="12">
    <location>
        <begin position="208"/>
        <end position="226"/>
    </location>
</feature>
<dbReference type="InterPro" id="IPR006153">
    <property type="entry name" value="Cation/H_exchanger_TM"/>
</dbReference>
<keyword evidence="11" id="KW-0739">Sodium transport</keyword>
<dbReference type="Proteomes" id="UP000628448">
    <property type="component" value="Unassembled WGS sequence"/>
</dbReference>
<gene>
    <name evidence="14" type="ORF">I5907_13735</name>
</gene>
<dbReference type="Pfam" id="PF00999">
    <property type="entry name" value="Na_H_Exchanger"/>
    <property type="match status" value="1"/>
</dbReference>
<feature type="transmembrane region" description="Helical" evidence="12">
    <location>
        <begin position="6"/>
        <end position="24"/>
    </location>
</feature>
<organism evidence="14 15">
    <name type="scientific">Panacibacter microcysteis</name>
    <dbReference type="NCBI Taxonomy" id="2793269"/>
    <lineage>
        <taxon>Bacteria</taxon>
        <taxon>Pseudomonadati</taxon>
        <taxon>Bacteroidota</taxon>
        <taxon>Chitinophagia</taxon>
        <taxon>Chitinophagales</taxon>
        <taxon>Chitinophagaceae</taxon>
        <taxon>Panacibacter</taxon>
    </lineage>
</organism>
<evidence type="ECO:0000313" key="14">
    <source>
        <dbReference type="EMBL" id="MBG9377298.1"/>
    </source>
</evidence>
<keyword evidence="5" id="KW-1003">Cell membrane</keyword>
<dbReference type="RefSeq" id="WP_196991388.1">
    <property type="nucleotide sequence ID" value="NZ_JADWYR010000002.1"/>
</dbReference>
<dbReference type="Gene3D" id="6.10.140.1330">
    <property type="match status" value="1"/>
</dbReference>
<keyword evidence="9" id="KW-0406">Ion transport</keyword>
<dbReference type="GO" id="GO:0015386">
    <property type="term" value="F:potassium:proton antiporter activity"/>
    <property type="evidence" value="ECO:0007669"/>
    <property type="project" value="TreeGrafter"/>
</dbReference>
<feature type="transmembrane region" description="Helical" evidence="12">
    <location>
        <begin position="354"/>
        <end position="376"/>
    </location>
</feature>